<keyword evidence="2" id="KW-0175">Coiled coil</keyword>
<reference evidence="5 6" key="1">
    <citation type="submission" date="2020-08" db="EMBL/GenBank/DDBJ databases">
        <title>Genome sequence of Rhizobiales bacterium strain IZ6.</title>
        <authorList>
            <person name="Nakai R."/>
            <person name="Naganuma T."/>
        </authorList>
    </citation>
    <scope>NUCLEOTIDE SEQUENCE [LARGE SCALE GENOMIC DNA]</scope>
    <source>
        <strain evidence="5 6">IZ6</strain>
    </source>
</reference>
<keyword evidence="3" id="KW-0812">Transmembrane</keyword>
<evidence type="ECO:0000313" key="6">
    <source>
        <dbReference type="Proteomes" id="UP000515317"/>
    </source>
</evidence>
<dbReference type="InterPro" id="IPR010090">
    <property type="entry name" value="Phage_tape_meas"/>
</dbReference>
<evidence type="ECO:0000313" key="5">
    <source>
        <dbReference type="EMBL" id="BCJ91778.1"/>
    </source>
</evidence>
<evidence type="ECO:0000256" key="1">
    <source>
        <dbReference type="ARBA" id="ARBA00022612"/>
    </source>
</evidence>
<dbReference type="EMBL" id="AP023361">
    <property type="protein sequence ID" value="BCJ91778.1"/>
    <property type="molecule type" value="Genomic_DNA"/>
</dbReference>
<dbReference type="KEGG" id="tso:IZ6_25130"/>
<evidence type="ECO:0000259" key="4">
    <source>
        <dbReference type="Pfam" id="PF10145"/>
    </source>
</evidence>
<proteinExistence type="predicted"/>
<keyword evidence="3" id="KW-0472">Membrane</keyword>
<dbReference type="Proteomes" id="UP000515317">
    <property type="component" value="Chromosome"/>
</dbReference>
<keyword evidence="3" id="KW-1133">Transmembrane helix</keyword>
<feature type="domain" description="Phage tail tape measure protein" evidence="4">
    <location>
        <begin position="296"/>
        <end position="471"/>
    </location>
</feature>
<organism evidence="5 6">
    <name type="scientific">Terrihabitans soli</name>
    <dbReference type="NCBI Taxonomy" id="708113"/>
    <lineage>
        <taxon>Bacteria</taxon>
        <taxon>Pseudomonadati</taxon>
        <taxon>Pseudomonadota</taxon>
        <taxon>Alphaproteobacteria</taxon>
        <taxon>Hyphomicrobiales</taxon>
        <taxon>Terrihabitans</taxon>
    </lineage>
</organism>
<feature type="transmembrane region" description="Helical" evidence="3">
    <location>
        <begin position="611"/>
        <end position="634"/>
    </location>
</feature>
<dbReference type="Pfam" id="PF10145">
    <property type="entry name" value="PhageMin_Tail"/>
    <property type="match status" value="1"/>
</dbReference>
<protein>
    <recommendedName>
        <fullName evidence="4">Phage tail tape measure protein domain-containing protein</fullName>
    </recommendedName>
</protein>
<feature type="transmembrane region" description="Helical" evidence="3">
    <location>
        <begin position="567"/>
        <end position="591"/>
    </location>
</feature>
<dbReference type="RefSeq" id="WP_222875399.1">
    <property type="nucleotide sequence ID" value="NZ_AP023361.1"/>
</dbReference>
<keyword evidence="6" id="KW-1185">Reference proteome</keyword>
<evidence type="ECO:0000256" key="2">
    <source>
        <dbReference type="SAM" id="Coils"/>
    </source>
</evidence>
<accession>A0A6S6QYV1</accession>
<evidence type="ECO:0000256" key="3">
    <source>
        <dbReference type="SAM" id="Phobius"/>
    </source>
</evidence>
<feature type="coiled-coil region" evidence="2">
    <location>
        <begin position="1167"/>
        <end position="1194"/>
    </location>
</feature>
<dbReference type="PANTHER" id="PTHR37813:SF1">
    <property type="entry name" value="FELS-2 PROPHAGE PROTEIN"/>
    <property type="match status" value="1"/>
</dbReference>
<gene>
    <name evidence="5" type="ORF">IZ6_25130</name>
</gene>
<keyword evidence="1" id="KW-1188">Viral release from host cell</keyword>
<dbReference type="NCBIfam" id="TIGR01760">
    <property type="entry name" value="tape_meas_TP901"/>
    <property type="match status" value="1"/>
</dbReference>
<sequence>MAGENGSIGLNVFAQAEQARKEFDQLKASIDGVIKSVAGAQKQLNQLSKINIDGQVIASKYTKGDRSLLDSLSRGSKETQRTEALVKRKILELNTSMEQVTARLVEAHTRAAERVMKTSKAQVEAGANLTQQRLASRLRNSSPGVIRAKDANESFRLSQLIKDSSAEQLDIRRATADLQRQIKTLRSDPESLRARLTGAAQSEANSRARLRYGDDTVRNAGTLGRITNNGGSDFLQIQGAILRNYLVLGAGIGAANYLKNQIVEIDRELKQFQAITQTTNSEMEGFEQQLFAVASGSKFSALEVAKAATVLGQAGLSTAQVKKSIESVVLLATASGTDLQTSVDVVTSTLGVFNLEASETANIANVMTSALNLSKLTMEKLSLGIQYSANIAADAGVTYTELTAVLAGLSNAGIKSGSTLGTGLRQLMIDIMNPSKEFLKILTRIGLTTADVDIKTKGFTGVMHTLRDAGFTTADAVEAFEVRAVSAFSAISKNLTYIHQLHDGIVVTEAAAKANATQMEALGNIWDNFASTVASSAYTAFRPTISILKEILKGATALARGMQDATWFTIPLSAALAGLGTWAVVSPLVFLVKNFGQLRTVLLSTTVAARVLMATMAGGSAVGAVGGLGGLLSFVKGHPALMIAGLAAAAVTAFAVWETAAQSTAKAIDEVSGKVNELGGAASETESRISSISERMKVLYDRYDELDNDDAARRSMVLELKAAYSEWGLSLSTTTDGVEELIGALTRLEEAQRKALPDQLMLQQQELQNKLALERQQLGDRSSNIGDLNRFQSIKARRLASSEPAFGQAVSILSGKEKAGEGFNVLSGLLVKLNEAIERNKADEYATEQLKLAYGLIKTQNANINNLESTKYAIDGNTYRLGQAIALKEGAERGLLGRNVSRLYPTSQLSGIKDPTEREEAAKNLEGYLQLYKSGIEAQITKLATELAQQGAGDLEDIKTYLLAEFHKNVSPLDSEIGKVIASSGEAREKKDKKDYKFQTAGFQTEMAGYNTQINALVTQSRSPNIPGARIQEIADEVNSIVENMVIAATKDFNSDPERTKRRLDGDLSIDEELKEEVRRIREEGQRKIFQILERQYEAVEKEFDRPAEDVKFRLEAARNSNALPSTIRGLDAELLQAEKKANEDKLGYFQKQLAELNKEKATGERLVEIAGQRLVLEEKIAEAQRKKAEYATSGGPTVGQAMNDGFQLWQVQQGLMHANGQMVSAAEQVGVAWNSVLNNLTTSFSGFFVSIANGTKTIKESFRDMALSVIDNLMQIIATALANQIIMSVLGLDGVPGSGGGSGGWLSQLFGTTKGSALGEHINTGIPGRDSTLRKVMPGEFILRKSAVDAIGVDSLTGLNNQGNRRMSESMAANDNKAGMGTLNVWVVSPDQVPPPGPNDIVATVADNLQRKGVLKQLVKQIAIGG</sequence>
<dbReference type="PANTHER" id="PTHR37813">
    <property type="entry name" value="FELS-2 PROPHAGE PROTEIN"/>
    <property type="match status" value="1"/>
</dbReference>
<name>A0A6S6QYV1_9HYPH</name>